<dbReference type="EC" id="2.7.13.3" evidence="3"/>
<keyword evidence="9" id="KW-0902">Two-component regulatory system</keyword>
<proteinExistence type="predicted"/>
<dbReference type="PANTHER" id="PTHR45436">
    <property type="entry name" value="SENSOR HISTIDINE KINASE YKOH"/>
    <property type="match status" value="1"/>
</dbReference>
<evidence type="ECO:0000256" key="7">
    <source>
        <dbReference type="ARBA" id="ARBA00022777"/>
    </source>
</evidence>
<feature type="domain" description="HAMP" evidence="13">
    <location>
        <begin position="115"/>
        <end position="169"/>
    </location>
</feature>
<evidence type="ECO:0000256" key="11">
    <source>
        <dbReference type="SAM" id="Phobius"/>
    </source>
</evidence>
<evidence type="ECO:0000256" key="10">
    <source>
        <dbReference type="ARBA" id="ARBA00023136"/>
    </source>
</evidence>
<dbReference type="PROSITE" id="PS51257">
    <property type="entry name" value="PROKAR_LIPOPROTEIN"/>
    <property type="match status" value="1"/>
</dbReference>
<keyword evidence="15" id="KW-1185">Reference proteome</keyword>
<comment type="subcellular location">
    <subcellularLocation>
        <location evidence="2">Membrane</location>
    </subcellularLocation>
</comment>
<dbReference type="InterPro" id="IPR005467">
    <property type="entry name" value="His_kinase_dom"/>
</dbReference>
<dbReference type="CDD" id="cd00075">
    <property type="entry name" value="HATPase"/>
    <property type="match status" value="1"/>
</dbReference>
<evidence type="ECO:0000256" key="2">
    <source>
        <dbReference type="ARBA" id="ARBA00004370"/>
    </source>
</evidence>
<feature type="transmembrane region" description="Helical" evidence="11">
    <location>
        <begin position="92"/>
        <end position="114"/>
    </location>
</feature>
<dbReference type="Gene3D" id="3.30.565.10">
    <property type="entry name" value="Histidine kinase-like ATPase, C-terminal domain"/>
    <property type="match status" value="1"/>
</dbReference>
<comment type="catalytic activity">
    <reaction evidence="1">
        <text>ATP + protein L-histidine = ADP + protein N-phospho-L-histidine.</text>
        <dbReference type="EC" id="2.7.13.3"/>
    </reaction>
</comment>
<evidence type="ECO:0000256" key="4">
    <source>
        <dbReference type="ARBA" id="ARBA00022553"/>
    </source>
</evidence>
<protein>
    <recommendedName>
        <fullName evidence="3">histidine kinase</fullName>
        <ecNumber evidence="3">2.7.13.3</ecNumber>
    </recommendedName>
</protein>
<dbReference type="InterPro" id="IPR003661">
    <property type="entry name" value="HisK_dim/P_dom"/>
</dbReference>
<dbReference type="SMART" id="SM00388">
    <property type="entry name" value="HisKA"/>
    <property type="match status" value="1"/>
</dbReference>
<dbReference type="CDD" id="cd00082">
    <property type="entry name" value="HisKA"/>
    <property type="match status" value="1"/>
</dbReference>
<dbReference type="CDD" id="cd06225">
    <property type="entry name" value="HAMP"/>
    <property type="match status" value="1"/>
</dbReference>
<evidence type="ECO:0000256" key="3">
    <source>
        <dbReference type="ARBA" id="ARBA00012438"/>
    </source>
</evidence>
<evidence type="ECO:0000256" key="8">
    <source>
        <dbReference type="ARBA" id="ARBA00022989"/>
    </source>
</evidence>
<dbReference type="InterPro" id="IPR003660">
    <property type="entry name" value="HAMP_dom"/>
</dbReference>
<keyword evidence="7 14" id="KW-0418">Kinase</keyword>
<organism evidence="14 15">
    <name type="scientific">Serratia entomophila</name>
    <dbReference type="NCBI Taxonomy" id="42906"/>
    <lineage>
        <taxon>Bacteria</taxon>
        <taxon>Pseudomonadati</taxon>
        <taxon>Pseudomonadota</taxon>
        <taxon>Gammaproteobacteria</taxon>
        <taxon>Enterobacterales</taxon>
        <taxon>Yersiniaceae</taxon>
        <taxon>Serratia</taxon>
    </lineage>
</organism>
<dbReference type="EMBL" id="CP074347">
    <property type="protein sequence ID" value="USV01279.1"/>
    <property type="molecule type" value="Genomic_DNA"/>
</dbReference>
<dbReference type="InterPro" id="IPR004358">
    <property type="entry name" value="Sig_transdc_His_kin-like_C"/>
</dbReference>
<dbReference type="InterPro" id="IPR050428">
    <property type="entry name" value="TCS_sensor_his_kinase"/>
</dbReference>
<dbReference type="PANTHER" id="PTHR45436:SF5">
    <property type="entry name" value="SENSOR HISTIDINE KINASE TRCS"/>
    <property type="match status" value="1"/>
</dbReference>
<evidence type="ECO:0000259" key="12">
    <source>
        <dbReference type="PROSITE" id="PS50109"/>
    </source>
</evidence>
<dbReference type="PROSITE" id="PS50885">
    <property type="entry name" value="HAMP"/>
    <property type="match status" value="1"/>
</dbReference>
<dbReference type="InterPro" id="IPR036890">
    <property type="entry name" value="HATPase_C_sf"/>
</dbReference>
<evidence type="ECO:0000256" key="1">
    <source>
        <dbReference type="ARBA" id="ARBA00000085"/>
    </source>
</evidence>
<sequence>MDKSHKPSSLSRWILLRVLSLAIGCVIIIASCMWGAYRLVYLWKLHSMPESTREEMQKLLADPDINITRYHQLVDAWYGVNFSNPSATSIDLMLLCSLVLVAIPTIVILGLYAARPLSRQFTRIAKIARKVSEGEFSHRVGLERRAPVELINLTNDFNTMTERLSQYERELKASHVAMAHELRSPLTAATGRMQGMIDGIFPCETKQLNLVMSQLHHLNRLIDDLYLLSMAQAGQLLLDKSPVNIVELLRERILWLRPQAELQGFTFTLESHTSPSLLVDPYRMGQVFIILMDNALRYAKEGRHQEISLCDEPGFLAVRFRDYGPGVSSEFLPHMFERFARAESSRARSSGGSGLGLSIARAICELHRGSLDAEIAPEGGMTFTLRLQV</sequence>
<feature type="domain" description="Histidine kinase" evidence="12">
    <location>
        <begin position="177"/>
        <end position="389"/>
    </location>
</feature>
<keyword evidence="10 11" id="KW-0472">Membrane</keyword>
<name>A0ABY5CTM1_9GAMM</name>
<dbReference type="SMART" id="SM00304">
    <property type="entry name" value="HAMP"/>
    <property type="match status" value="1"/>
</dbReference>
<evidence type="ECO:0000256" key="9">
    <source>
        <dbReference type="ARBA" id="ARBA00023012"/>
    </source>
</evidence>
<dbReference type="SUPFAM" id="SSF47384">
    <property type="entry name" value="Homodimeric domain of signal transducing histidine kinase"/>
    <property type="match status" value="1"/>
</dbReference>
<evidence type="ECO:0000256" key="6">
    <source>
        <dbReference type="ARBA" id="ARBA00022692"/>
    </source>
</evidence>
<accession>A0ABY5CTM1</accession>
<evidence type="ECO:0000256" key="5">
    <source>
        <dbReference type="ARBA" id="ARBA00022679"/>
    </source>
</evidence>
<dbReference type="PROSITE" id="PS50109">
    <property type="entry name" value="HIS_KIN"/>
    <property type="match status" value="1"/>
</dbReference>
<feature type="transmembrane region" description="Helical" evidence="11">
    <location>
        <begin position="14"/>
        <end position="37"/>
    </location>
</feature>
<evidence type="ECO:0000259" key="13">
    <source>
        <dbReference type="PROSITE" id="PS50885"/>
    </source>
</evidence>
<dbReference type="Gene3D" id="1.10.287.130">
    <property type="match status" value="1"/>
</dbReference>
<dbReference type="Pfam" id="PF02518">
    <property type="entry name" value="HATPase_c"/>
    <property type="match status" value="1"/>
</dbReference>
<dbReference type="PRINTS" id="PR00344">
    <property type="entry name" value="BCTRLSENSOR"/>
</dbReference>
<dbReference type="InterPro" id="IPR003594">
    <property type="entry name" value="HATPase_dom"/>
</dbReference>
<evidence type="ECO:0000313" key="14">
    <source>
        <dbReference type="EMBL" id="USV01279.1"/>
    </source>
</evidence>
<dbReference type="Proteomes" id="UP001056873">
    <property type="component" value="Chromosome"/>
</dbReference>
<dbReference type="InterPro" id="IPR036097">
    <property type="entry name" value="HisK_dim/P_sf"/>
</dbReference>
<keyword evidence="5" id="KW-0808">Transferase</keyword>
<dbReference type="SMART" id="SM00387">
    <property type="entry name" value="HATPase_c"/>
    <property type="match status" value="1"/>
</dbReference>
<dbReference type="Pfam" id="PF00512">
    <property type="entry name" value="HisKA"/>
    <property type="match status" value="1"/>
</dbReference>
<evidence type="ECO:0000313" key="15">
    <source>
        <dbReference type="Proteomes" id="UP001056873"/>
    </source>
</evidence>
<keyword evidence="4" id="KW-0597">Phosphoprotein</keyword>
<keyword evidence="8 11" id="KW-1133">Transmembrane helix</keyword>
<reference evidence="14" key="1">
    <citation type="journal article" date="2022" name="BMC Genomics">
        <title>Genome sequence of the entomopathogenic Serratia entomophila isolate 626 and characterisation of the species specific itaconate degradation pathway.</title>
        <authorList>
            <person name="Vaughan A.L."/>
            <person name="Altermann E."/>
            <person name="Glare T.R."/>
            <person name="Hurst M.R.H."/>
        </authorList>
    </citation>
    <scope>NUCLEOTIDE SEQUENCE</scope>
    <source>
        <strain evidence="14">626</strain>
    </source>
</reference>
<gene>
    <name evidence="14" type="ORF">KFQ06_01675</name>
</gene>
<keyword evidence="6 11" id="KW-0812">Transmembrane</keyword>
<dbReference type="RefSeq" id="WP_020439756.1">
    <property type="nucleotide sequence ID" value="NZ_CAMIPH010000002.1"/>
</dbReference>
<dbReference type="GO" id="GO:0016301">
    <property type="term" value="F:kinase activity"/>
    <property type="evidence" value="ECO:0007669"/>
    <property type="project" value="UniProtKB-KW"/>
</dbReference>
<dbReference type="SUPFAM" id="SSF55874">
    <property type="entry name" value="ATPase domain of HSP90 chaperone/DNA topoisomerase II/histidine kinase"/>
    <property type="match status" value="1"/>
</dbReference>
<dbReference type="Gene3D" id="6.10.340.10">
    <property type="match status" value="1"/>
</dbReference>